<dbReference type="PANTHER" id="PTHR33845">
    <property type="entry name" value="C2H2-TYPE DOMAIN-CONTAINING PROTEIN"/>
    <property type="match status" value="1"/>
</dbReference>
<dbReference type="Proteomes" id="UP000663852">
    <property type="component" value="Unassembled WGS sequence"/>
</dbReference>
<reference evidence="4" key="1">
    <citation type="submission" date="2021-02" db="EMBL/GenBank/DDBJ databases">
        <authorList>
            <person name="Nowell W R."/>
        </authorList>
    </citation>
    <scope>NUCLEOTIDE SEQUENCE</scope>
</reference>
<evidence type="ECO:0000256" key="2">
    <source>
        <dbReference type="SAM" id="MobiDB-lite"/>
    </source>
</evidence>
<sequence length="1153" mass="132808">MNTDKDNVCFFPEKVPQVVCNREYISFENLLNRSKKTPSNCRSELEHILLLAGCYDMQPINLHNHMICSNHRNSFLDLWRRKNNCLLCVDVFGQSTRSISSLQRITKALAIAAWNKRQLNIYYKLACTQCRKLCEKEFGSANETNCFGWIYDERNYYTPSIVPDRFSPQNSDYEPGVDDISPHDEEDGKKELRGWLASTNYRGRWRSTANYSCLSKHERGKFRKQMKGIFLHVLQQFTSTDANVVWDDLIDDELAKPKTAKGVDYTTVMESLKDAYSKAEHWSTKRQLLSIVAADLPPRLLKAEFPELTDWKIKAARAQAFFHGNSQKICIDVAYMSDIVILDVGRGVLPEIMHCPVQRYTEKQLSHLITFIQSPHITTDMPFGERKLKLSNGESVVVPDVIRNISPSRIISQYFEYCKETIDNDEFQPLGASSLFAILRKCSASIRKSLVGLDTFSCDGSTAFDQLQNLCDEMALYGAYRAKDFVHLHILSFLFSIGAQAETVIRLKQALHDARNYLKLDYRTHISKSSRVPDHCSIFGLSDAQNSAWREKCDHEHDEECDACLRLREAFDHISSIIEENLNITDDMRARLRYRLEQNVQLIIDWKKHLLPSSSLPTRYREAQRDFFGKRGLPWHITYAIRVKPGSFSTCTTPSAASHSSSNNRSLEHRTFCHVFDNAKQDGRAVISILSNVLQELKKQNSNLTYAYIRTDNAGCYKGSDTLLAVQELYKITGVLVRRFDFSNAQSGKGPCDRMAAVIKANIRRFINEKNDCVSSSDFVRAAKSTRHMSLMSCRMPSSSVSNKTRWHGIQNYNNIEYKLVSKRELRRQKIENKEIEVTVWRAFNVGVGQLFQWSKLNTSRYNIAPIEISLRHDNYQWQDDSFEREGSENIDTDDVLFKQEVVENGDNINMDQHSSSFVTFDCTEPHCIMQFRREDRLRAHLLIGNHKTVAPPVRLLDKAAVIYKESLENDNIKEIPILTSINTVVANPRISTVTLKEGWALFHPRPKVTFTLVQRSYLIEKYDEGEKTGAKCDPSKLAEQMQTARIKDEFMFQPDQFLTTSQIKSYFSRLTRERRKNTKESQTTMKQCKKSAKDDEDYQSEEDSDDGDEFESVLADAQTHELLDNAIEVLDDILMKQQRNQKKSISYSYTHG</sequence>
<dbReference type="EMBL" id="CAJNOJ010000985">
    <property type="protein sequence ID" value="CAF1537212.1"/>
    <property type="molecule type" value="Genomic_DNA"/>
</dbReference>
<name>A0A815VTX0_ADIRI</name>
<gene>
    <name evidence="4" type="ORF">EDS130_LOCUS45043</name>
</gene>
<feature type="region of interest" description="Disordered" evidence="2">
    <location>
        <begin position="1072"/>
        <end position="1116"/>
    </location>
</feature>
<keyword evidence="1" id="KW-0862">Zinc</keyword>
<dbReference type="GO" id="GO:0008270">
    <property type="term" value="F:zinc ion binding"/>
    <property type="evidence" value="ECO:0007669"/>
    <property type="project" value="UniProtKB-KW"/>
</dbReference>
<dbReference type="PROSITE" id="PS50157">
    <property type="entry name" value="ZINC_FINGER_C2H2_2"/>
    <property type="match status" value="1"/>
</dbReference>
<dbReference type="PANTHER" id="PTHR33845:SF1">
    <property type="entry name" value="C2H2-TYPE DOMAIN-CONTAINING PROTEIN"/>
    <property type="match status" value="1"/>
</dbReference>
<feature type="domain" description="C2H2-type" evidence="3">
    <location>
        <begin position="921"/>
        <end position="952"/>
    </location>
</feature>
<keyword evidence="1" id="KW-0479">Metal-binding</keyword>
<dbReference type="OrthoDB" id="5988132at2759"/>
<dbReference type="AlphaFoldDB" id="A0A815VTX0"/>
<keyword evidence="1" id="KW-0863">Zinc-finger</keyword>
<evidence type="ECO:0000313" key="5">
    <source>
        <dbReference type="Proteomes" id="UP000663852"/>
    </source>
</evidence>
<dbReference type="InterPro" id="IPR013087">
    <property type="entry name" value="Znf_C2H2_type"/>
</dbReference>
<comment type="caution">
    <text evidence="4">The sequence shown here is derived from an EMBL/GenBank/DDBJ whole genome shotgun (WGS) entry which is preliminary data.</text>
</comment>
<evidence type="ECO:0000256" key="1">
    <source>
        <dbReference type="PROSITE-ProRule" id="PRU00042"/>
    </source>
</evidence>
<organism evidence="4 5">
    <name type="scientific">Adineta ricciae</name>
    <name type="common">Rotifer</name>
    <dbReference type="NCBI Taxonomy" id="249248"/>
    <lineage>
        <taxon>Eukaryota</taxon>
        <taxon>Metazoa</taxon>
        <taxon>Spiralia</taxon>
        <taxon>Gnathifera</taxon>
        <taxon>Rotifera</taxon>
        <taxon>Eurotatoria</taxon>
        <taxon>Bdelloidea</taxon>
        <taxon>Adinetida</taxon>
        <taxon>Adinetidae</taxon>
        <taxon>Adineta</taxon>
    </lineage>
</organism>
<dbReference type="PROSITE" id="PS00028">
    <property type="entry name" value="ZINC_FINGER_C2H2_1"/>
    <property type="match status" value="1"/>
</dbReference>
<proteinExistence type="predicted"/>
<protein>
    <recommendedName>
        <fullName evidence="3">C2H2-type domain-containing protein</fullName>
    </recommendedName>
</protein>
<evidence type="ECO:0000313" key="4">
    <source>
        <dbReference type="EMBL" id="CAF1537212.1"/>
    </source>
</evidence>
<evidence type="ECO:0000259" key="3">
    <source>
        <dbReference type="PROSITE" id="PS50157"/>
    </source>
</evidence>
<accession>A0A815VTX0</accession>
<feature type="compositionally biased region" description="Acidic residues" evidence="2">
    <location>
        <begin position="1095"/>
        <end position="1112"/>
    </location>
</feature>